<evidence type="ECO:0000256" key="1">
    <source>
        <dbReference type="ARBA" id="ARBA00009437"/>
    </source>
</evidence>
<protein>
    <submittedName>
        <fullName evidence="6">LysR family transcriptional regulator</fullName>
    </submittedName>
</protein>
<dbReference type="AlphaFoldDB" id="A0A2W5R4L3"/>
<keyword evidence="3" id="KW-0238">DNA-binding</keyword>
<sequence>MDFSALALLSETASAGSLAEAARRLRLSPMKATRLIAALEDELGTRLFHRTTRALSLTDEGQVFLPHARALLEEQAAALASVRGARAEPTGVLRISASLAFGRQVVAPAVVAFMARHREVQVDLQLSDALVDIVADGFDLAIRIAELGDSNLIARRLADNPRRLVAAPSYVERFGVPAVLAELGGHECLTGASPARWSFHAGGSTRQFRVSGRFTANSIDAIHEACRGGLGIANLSAWDVAADLADGRLREIVLADAEPEPLAIWAVYPSRRLVPAKVRFFIDLLAGRLKPGPADTLA</sequence>
<dbReference type="InterPro" id="IPR036388">
    <property type="entry name" value="WH-like_DNA-bd_sf"/>
</dbReference>
<feature type="domain" description="HTH lysR-type" evidence="5">
    <location>
        <begin position="1"/>
        <end position="58"/>
    </location>
</feature>
<dbReference type="PANTHER" id="PTHR30537:SF5">
    <property type="entry name" value="HTH-TYPE TRANSCRIPTIONAL ACTIVATOR TTDR-RELATED"/>
    <property type="match status" value="1"/>
</dbReference>
<dbReference type="FunFam" id="3.40.190.290:FF:000001">
    <property type="entry name" value="Transcriptional regulator, LysR family"/>
    <property type="match status" value="1"/>
</dbReference>
<dbReference type="GO" id="GO:0043565">
    <property type="term" value="F:sequence-specific DNA binding"/>
    <property type="evidence" value="ECO:0007669"/>
    <property type="project" value="TreeGrafter"/>
</dbReference>
<dbReference type="InterPro" id="IPR000847">
    <property type="entry name" value="LysR_HTH_N"/>
</dbReference>
<dbReference type="Pfam" id="PF00126">
    <property type="entry name" value="HTH_1"/>
    <property type="match status" value="1"/>
</dbReference>
<dbReference type="InterPro" id="IPR005119">
    <property type="entry name" value="LysR_subst-bd"/>
</dbReference>
<keyword evidence="2" id="KW-0805">Transcription regulation</keyword>
<evidence type="ECO:0000313" key="6">
    <source>
        <dbReference type="EMBL" id="PZQ84878.1"/>
    </source>
</evidence>
<dbReference type="InterPro" id="IPR036390">
    <property type="entry name" value="WH_DNA-bd_sf"/>
</dbReference>
<accession>A0A2W5R4L3</accession>
<proteinExistence type="inferred from homology"/>
<dbReference type="Pfam" id="PF03466">
    <property type="entry name" value="LysR_substrate"/>
    <property type="match status" value="1"/>
</dbReference>
<comment type="caution">
    <text evidence="6">The sequence shown here is derived from an EMBL/GenBank/DDBJ whole genome shotgun (WGS) entry which is preliminary data.</text>
</comment>
<gene>
    <name evidence="6" type="ORF">DI549_03065</name>
</gene>
<name>A0A2W5R4L3_ANCNO</name>
<evidence type="ECO:0000256" key="2">
    <source>
        <dbReference type="ARBA" id="ARBA00023015"/>
    </source>
</evidence>
<dbReference type="Gene3D" id="3.40.190.290">
    <property type="match status" value="1"/>
</dbReference>
<keyword evidence="4" id="KW-0804">Transcription</keyword>
<evidence type="ECO:0000256" key="4">
    <source>
        <dbReference type="ARBA" id="ARBA00023163"/>
    </source>
</evidence>
<dbReference type="GO" id="GO:0006351">
    <property type="term" value="P:DNA-templated transcription"/>
    <property type="evidence" value="ECO:0007669"/>
    <property type="project" value="TreeGrafter"/>
</dbReference>
<evidence type="ECO:0000256" key="3">
    <source>
        <dbReference type="ARBA" id="ARBA00023125"/>
    </source>
</evidence>
<dbReference type="PROSITE" id="PS50931">
    <property type="entry name" value="HTH_LYSR"/>
    <property type="match status" value="1"/>
</dbReference>
<dbReference type="InterPro" id="IPR058163">
    <property type="entry name" value="LysR-type_TF_proteobact-type"/>
</dbReference>
<comment type="similarity">
    <text evidence="1">Belongs to the LysR transcriptional regulatory family.</text>
</comment>
<dbReference type="Gene3D" id="1.10.10.10">
    <property type="entry name" value="Winged helix-like DNA-binding domain superfamily/Winged helix DNA-binding domain"/>
    <property type="match status" value="1"/>
</dbReference>
<dbReference type="SUPFAM" id="SSF46785">
    <property type="entry name" value="Winged helix' DNA-binding domain"/>
    <property type="match status" value="1"/>
</dbReference>
<evidence type="ECO:0000259" key="5">
    <source>
        <dbReference type="PROSITE" id="PS50931"/>
    </source>
</evidence>
<evidence type="ECO:0000313" key="7">
    <source>
        <dbReference type="Proteomes" id="UP000248887"/>
    </source>
</evidence>
<dbReference type="SUPFAM" id="SSF53850">
    <property type="entry name" value="Periplasmic binding protein-like II"/>
    <property type="match status" value="1"/>
</dbReference>
<dbReference type="Proteomes" id="UP000248887">
    <property type="component" value="Unassembled WGS sequence"/>
</dbReference>
<dbReference type="EMBL" id="QFQD01000006">
    <property type="protein sequence ID" value="PZQ84878.1"/>
    <property type="molecule type" value="Genomic_DNA"/>
</dbReference>
<reference evidence="6 7" key="1">
    <citation type="submission" date="2017-08" db="EMBL/GenBank/DDBJ databases">
        <title>Infants hospitalized years apart are colonized by the same room-sourced microbial strains.</title>
        <authorList>
            <person name="Brooks B."/>
            <person name="Olm M.R."/>
            <person name="Firek B.A."/>
            <person name="Baker R."/>
            <person name="Thomas B.C."/>
            <person name="Morowitz M.J."/>
            <person name="Banfield J.F."/>
        </authorList>
    </citation>
    <scope>NUCLEOTIDE SEQUENCE [LARGE SCALE GENOMIC DNA]</scope>
    <source>
        <strain evidence="6">S2_005_001_R2_27</strain>
    </source>
</reference>
<dbReference type="FunFam" id="1.10.10.10:FF:000001">
    <property type="entry name" value="LysR family transcriptional regulator"/>
    <property type="match status" value="1"/>
</dbReference>
<dbReference type="GO" id="GO:0003700">
    <property type="term" value="F:DNA-binding transcription factor activity"/>
    <property type="evidence" value="ECO:0007669"/>
    <property type="project" value="InterPro"/>
</dbReference>
<dbReference type="PANTHER" id="PTHR30537">
    <property type="entry name" value="HTH-TYPE TRANSCRIPTIONAL REGULATOR"/>
    <property type="match status" value="1"/>
</dbReference>
<organism evidence="6 7">
    <name type="scientific">Ancylobacter novellus</name>
    <name type="common">Thiobacillus novellus</name>
    <dbReference type="NCBI Taxonomy" id="921"/>
    <lineage>
        <taxon>Bacteria</taxon>
        <taxon>Pseudomonadati</taxon>
        <taxon>Pseudomonadota</taxon>
        <taxon>Alphaproteobacteria</taxon>
        <taxon>Hyphomicrobiales</taxon>
        <taxon>Xanthobacteraceae</taxon>
        <taxon>Ancylobacter</taxon>
    </lineage>
</organism>
<dbReference type="CDD" id="cd08422">
    <property type="entry name" value="PBP2_CrgA_like"/>
    <property type="match status" value="1"/>
</dbReference>